<reference evidence="5" key="2">
    <citation type="submission" date="2015-01" db="EMBL/GenBank/DDBJ databases">
        <title>Evolutionary Origins and Diversification of the Mycorrhizal Mutualists.</title>
        <authorList>
            <consortium name="DOE Joint Genome Institute"/>
            <consortium name="Mycorrhizal Genomics Consortium"/>
            <person name="Kohler A."/>
            <person name="Kuo A."/>
            <person name="Nagy L.G."/>
            <person name="Floudas D."/>
            <person name="Copeland A."/>
            <person name="Barry K.W."/>
            <person name="Cichocki N."/>
            <person name="Veneault-Fourrey C."/>
            <person name="LaButti K."/>
            <person name="Lindquist E.A."/>
            <person name="Lipzen A."/>
            <person name="Lundell T."/>
            <person name="Morin E."/>
            <person name="Murat C."/>
            <person name="Riley R."/>
            <person name="Ohm R."/>
            <person name="Sun H."/>
            <person name="Tunlid A."/>
            <person name="Henrissat B."/>
            <person name="Grigoriev I.V."/>
            <person name="Hibbett D.S."/>
            <person name="Martin F."/>
        </authorList>
    </citation>
    <scope>NUCLEOTIDE SEQUENCE [LARGE SCALE GENOMIC DNA]</scope>
    <source>
        <strain evidence="5">MAFF 305830</strain>
    </source>
</reference>
<dbReference type="OrthoDB" id="3203775at2759"/>
<dbReference type="InterPro" id="IPR045339">
    <property type="entry name" value="DUF6534"/>
</dbReference>
<organism evidence="4 5">
    <name type="scientific">Serendipita vermifera MAFF 305830</name>
    <dbReference type="NCBI Taxonomy" id="933852"/>
    <lineage>
        <taxon>Eukaryota</taxon>
        <taxon>Fungi</taxon>
        <taxon>Dikarya</taxon>
        <taxon>Basidiomycota</taxon>
        <taxon>Agaricomycotina</taxon>
        <taxon>Agaricomycetes</taxon>
        <taxon>Sebacinales</taxon>
        <taxon>Serendipitaceae</taxon>
        <taxon>Serendipita</taxon>
    </lineage>
</organism>
<dbReference type="PANTHER" id="PTHR40465">
    <property type="entry name" value="CHROMOSOME 1, WHOLE GENOME SHOTGUN SEQUENCE"/>
    <property type="match status" value="1"/>
</dbReference>
<feature type="transmembrane region" description="Helical" evidence="2">
    <location>
        <begin position="101"/>
        <end position="127"/>
    </location>
</feature>
<feature type="transmembrane region" description="Helical" evidence="2">
    <location>
        <begin position="27"/>
        <end position="50"/>
    </location>
</feature>
<feature type="transmembrane region" description="Helical" evidence="2">
    <location>
        <begin position="178"/>
        <end position="203"/>
    </location>
</feature>
<dbReference type="EMBL" id="KN824383">
    <property type="protein sequence ID" value="KIM21431.1"/>
    <property type="molecule type" value="Genomic_DNA"/>
</dbReference>
<protein>
    <recommendedName>
        <fullName evidence="3">DUF6534 domain-containing protein</fullName>
    </recommendedName>
</protein>
<keyword evidence="2" id="KW-0472">Membrane</keyword>
<feature type="transmembrane region" description="Helical" evidence="2">
    <location>
        <begin position="133"/>
        <end position="157"/>
    </location>
</feature>
<dbReference type="PANTHER" id="PTHR40465:SF1">
    <property type="entry name" value="DUF6534 DOMAIN-CONTAINING PROTEIN"/>
    <property type="match status" value="1"/>
</dbReference>
<dbReference type="AlphaFoldDB" id="A0A0C3AQ89"/>
<accession>A0A0C3AQ89</accession>
<name>A0A0C3AQ89_SERVB</name>
<proteinExistence type="predicted"/>
<gene>
    <name evidence="4" type="ORF">M408DRAFT_103993</name>
</gene>
<reference evidence="4 5" key="1">
    <citation type="submission" date="2014-04" db="EMBL/GenBank/DDBJ databases">
        <authorList>
            <consortium name="DOE Joint Genome Institute"/>
            <person name="Kuo A."/>
            <person name="Zuccaro A."/>
            <person name="Kohler A."/>
            <person name="Nagy L.G."/>
            <person name="Floudas D."/>
            <person name="Copeland A."/>
            <person name="Barry K.W."/>
            <person name="Cichocki N."/>
            <person name="Veneault-Fourrey C."/>
            <person name="LaButti K."/>
            <person name="Lindquist E.A."/>
            <person name="Lipzen A."/>
            <person name="Lundell T."/>
            <person name="Morin E."/>
            <person name="Murat C."/>
            <person name="Sun H."/>
            <person name="Tunlid A."/>
            <person name="Henrissat B."/>
            <person name="Grigoriev I.V."/>
            <person name="Hibbett D.S."/>
            <person name="Martin F."/>
            <person name="Nordberg H.P."/>
            <person name="Cantor M.N."/>
            <person name="Hua S.X."/>
        </authorList>
    </citation>
    <scope>NUCLEOTIDE SEQUENCE [LARGE SCALE GENOMIC DNA]</scope>
    <source>
        <strain evidence="4 5">MAFF 305830</strain>
    </source>
</reference>
<feature type="transmembrane region" description="Helical" evidence="2">
    <location>
        <begin position="70"/>
        <end position="92"/>
    </location>
</feature>
<keyword evidence="2" id="KW-1133">Transmembrane helix</keyword>
<evidence type="ECO:0000259" key="3">
    <source>
        <dbReference type="Pfam" id="PF20152"/>
    </source>
</evidence>
<dbReference type="Pfam" id="PF20152">
    <property type="entry name" value="DUF6534"/>
    <property type="match status" value="1"/>
</dbReference>
<dbReference type="Proteomes" id="UP000054097">
    <property type="component" value="Unassembled WGS sequence"/>
</dbReference>
<feature type="domain" description="DUF6534" evidence="3">
    <location>
        <begin position="145"/>
        <end position="232"/>
    </location>
</feature>
<feature type="region of interest" description="Disordered" evidence="1">
    <location>
        <begin position="286"/>
        <end position="313"/>
    </location>
</feature>
<feature type="transmembrane region" description="Helical" evidence="2">
    <location>
        <begin position="209"/>
        <end position="228"/>
    </location>
</feature>
<keyword evidence="2" id="KW-0812">Transmembrane</keyword>
<evidence type="ECO:0000256" key="2">
    <source>
        <dbReference type="SAM" id="Phobius"/>
    </source>
</evidence>
<evidence type="ECO:0000313" key="4">
    <source>
        <dbReference type="EMBL" id="KIM21431.1"/>
    </source>
</evidence>
<sequence length="313" mass="34497">MMYTLEVIQLVSYIKYFWKKDRLPIRILVILCFLIDTLCTIAIFSWVLMYSVVHWGDQAYLAMQYWQTPAYVFCTTAVGFLVQSFLISRYFILSSQRITTIILGVFTLAAFAGGISVAVILIFFATYEDRAKPIIACLVWLVSTSIADLLIMLSLVYTLSRAASGSTIRSTKALIRSLILVSIQSGTVTTVLALLVLAIYLAKPMTNDSAYFSFCLGRAYTLTMLFNLNLRKNLQNKCHGCGMNTLRGTVSTAARGQFNKSLQVGVGPVEHHRLGNIGQLKLDKGGLVSTEDSEGTDSKGTRVCEAPNASGTV</sequence>
<dbReference type="STRING" id="933852.A0A0C3AQ89"/>
<keyword evidence="5" id="KW-1185">Reference proteome</keyword>
<dbReference type="HOGENOM" id="CLU_831992_0_0_1"/>
<evidence type="ECO:0000313" key="5">
    <source>
        <dbReference type="Proteomes" id="UP000054097"/>
    </source>
</evidence>
<evidence type="ECO:0000256" key="1">
    <source>
        <dbReference type="SAM" id="MobiDB-lite"/>
    </source>
</evidence>